<dbReference type="PANTHER" id="PTHR41313">
    <property type="entry name" value="ADENINE-SPECIFIC METHYLTRANSFERASE"/>
    <property type="match status" value="1"/>
</dbReference>
<gene>
    <name evidence="4" type="ORF">Q4481_19100</name>
</gene>
<keyword evidence="1" id="KW-0175">Coiled coil</keyword>
<dbReference type="PROSITE" id="PS00092">
    <property type="entry name" value="N6_MTASE"/>
    <property type="match status" value="1"/>
</dbReference>
<dbReference type="EMBL" id="JAUOZU010000015">
    <property type="protein sequence ID" value="MDO6966072.1"/>
    <property type="molecule type" value="Genomic_DNA"/>
</dbReference>
<feature type="coiled-coil region" evidence="1">
    <location>
        <begin position="1026"/>
        <end position="1053"/>
    </location>
</feature>
<protein>
    <submittedName>
        <fullName evidence="4">Lactate dehydrogenase</fullName>
    </submittedName>
</protein>
<dbReference type="RefSeq" id="WP_304377998.1">
    <property type="nucleotide sequence ID" value="NZ_JAUOZU010000015.1"/>
</dbReference>
<sequence length="1713" mass="190518">MSNDPFLLDPPGTLDMFGNTALSSGFGLGVMGLSVFTPEAAPEPANDDDPDPTPPAPAPALPIAPPRRSAPRRQGDRTNFYLDDGEDRGLAASWKERAKANVAAIRLAAEIEKQERTATRGEQAKLVRFTGFGASDLANGMFRRPGEVCFRDGWDDLGSSLESAVSESDYYSLSRCTQYAHFTPEFIIRAIWAGLLRMGWRGGRVLEPGIGTGLFPALMPAEYRDKAYVTGVELDPVTARIVQLLQPKARIIEGDFARTELSPIYDLAIGNPPFSDRSVRSARQYRSLGLRLHDYFIARSIDLLKPGAFAAFVTSSGTLDKADSTAREHIARSADLIAAIRLPEGAFRRDAGTDVVVDLLFFRKRKAGEAEGDQTWLDLDEVRPATEDEGAIRINRWFARHPDFVLGDHALTSGPFGETYTCRGRAGVDLETALKAAISLLPEDRYDGEPSAIDIELEDELGEIVDLRPGEEKVREGSFFIDARHGLMQMVDDSPVPIKVRKVRSAEGLSEKQIRIISKLIPVRDAVREVLRCQEQDRPWKDNQVRLRIAWSSFVRDFGPINHTTVSISEDAETGEVRETHRQPNLQPFRDDPDCWLVASIEDYDLETDTARPGPIFSERVISPPAAPVITSAADALAVVLNECGRVDIDHIAELLHRDSEAVIAELGDGIFCDPTDGSWQTSDAYLSGPVRTKLGAAQAAAALDPAFGRNVVALRQVQPADLRPSDITARLGAPWIPASDVTAFVMETMGADIRIHHMPELGSWTVEARQLGYTAAGTSEWGTSRRHAGELLADGLNSRVPQIFDTIKDTGGERRVLNVVDAEAARDKLQKIKESFQTWVWTDPDRTDRLARVYNDRFNNIAPRKFDGSHLKLPGASGAFVLYGHQKRGIWRIISSGSTYLAHAVGAGKTMTMVASIMEQRRLGLIAKAMLVVPGHCLAQAAREFLALYPSANILVADETNFTKDKRQRFLSRAATAVWDAIIITHSAFRFIGVPSAFEQQMIQDELQLYEDLAGKVDAEDRVSRKRLERLKEGLQERLEALSTRKDDLLTISEIGVDQIVVDEAQEFRKLSFATNMSTLKGIDPNGSQKAWDLYVKSRFIETKNPCRALVLASGTPITNTLGEMFSIQRLLGHEALRERGLHEFDAWVSNFGDEKTELELQPSGKYKPVSRFASFVNVPELIAMFRAFADVVMPEDLKAYVKVPDIATGNRQILTAAPTPAFKAYQQVLETRIKAIEERDRPPEPGDDILLSVITDGRHAAIDLRLVMPAMDDEPENKLNLLIRNAHRIWQETAQNSYVRPDGKAYELPGAAQMIFSDLGTINVEKTRGFSAYRWIRDELIRMGVPASEIAFMQDYKKTEAKQRLFGDVRAGKVRFLIGSSETMGTGVNAQLRLKALHHLDVPWLPSQIEQREGRIVRQGNQHDEVDIYAYATQGSLDATMWQQNERKARFIAAALSGDTSIRRLEDLNEGQANQFAMAKAIASGDERLMQKAGLEADIARLERLRAAHDDDLFAVRRQVRDAEREIETATRRIGEIGQDIERLVPTSGDAFAMMVMGKPYTERKEAGRALMKEILTLVQLQSQGEIHIASIGGFDLVYDGERFGRGDNYHYQTLLQRTGADYEIDLAVTVTPLGAISRLEHALDGFEEERERFRQRLADYQRRLSSYQSRQGGTFAFADELAEKRQKLREVEEALATSAREDAGAEKVAA</sequence>
<comment type="caution">
    <text evidence="4">The sequence shown here is derived from an EMBL/GenBank/DDBJ whole genome shotgun (WGS) entry which is preliminary data.</text>
</comment>
<dbReference type="InterPro" id="IPR002052">
    <property type="entry name" value="DNA_methylase_N6_adenine_CS"/>
</dbReference>
<feature type="compositionally biased region" description="Pro residues" evidence="2">
    <location>
        <begin position="52"/>
        <end position="65"/>
    </location>
</feature>
<organism evidence="4 5">
    <name type="scientific">Rhizobium alvei</name>
    <dbReference type="NCBI Taxonomy" id="1132659"/>
    <lineage>
        <taxon>Bacteria</taxon>
        <taxon>Pseudomonadati</taxon>
        <taxon>Pseudomonadota</taxon>
        <taxon>Alphaproteobacteria</taxon>
        <taxon>Hyphomicrobiales</taxon>
        <taxon>Rhizobiaceae</taxon>
        <taxon>Rhizobium/Agrobacterium group</taxon>
        <taxon>Rhizobium</taxon>
    </lineage>
</organism>
<feature type="region of interest" description="Disordered" evidence="2">
    <location>
        <begin position="38"/>
        <end position="84"/>
    </location>
</feature>
<dbReference type="SUPFAM" id="SSF53335">
    <property type="entry name" value="S-adenosyl-L-methionine-dependent methyltransferases"/>
    <property type="match status" value="1"/>
</dbReference>
<name>A0ABT8YQS2_9HYPH</name>
<dbReference type="SMART" id="SM00487">
    <property type="entry name" value="DEXDc"/>
    <property type="match status" value="1"/>
</dbReference>
<evidence type="ECO:0000313" key="5">
    <source>
        <dbReference type="Proteomes" id="UP001174932"/>
    </source>
</evidence>
<dbReference type="Gene3D" id="3.40.50.150">
    <property type="entry name" value="Vaccinia Virus protein VP39"/>
    <property type="match status" value="1"/>
</dbReference>
<evidence type="ECO:0000256" key="2">
    <source>
        <dbReference type="SAM" id="MobiDB-lite"/>
    </source>
</evidence>
<feature type="domain" description="Helicase ATP-binding" evidence="3">
    <location>
        <begin position="879"/>
        <end position="1146"/>
    </location>
</feature>
<dbReference type="InterPro" id="IPR029063">
    <property type="entry name" value="SAM-dependent_MTases_sf"/>
</dbReference>
<feature type="coiled-coil region" evidence="1">
    <location>
        <begin position="1494"/>
        <end position="1542"/>
    </location>
</feature>
<dbReference type="InterPro" id="IPR052933">
    <property type="entry name" value="DNA_Protect_Modify"/>
</dbReference>
<evidence type="ECO:0000256" key="1">
    <source>
        <dbReference type="SAM" id="Coils"/>
    </source>
</evidence>
<dbReference type="InterPro" id="IPR027417">
    <property type="entry name" value="P-loop_NTPase"/>
</dbReference>
<reference evidence="4" key="2">
    <citation type="submission" date="2023-07" db="EMBL/GenBank/DDBJ databases">
        <authorList>
            <person name="Shen H."/>
        </authorList>
    </citation>
    <scope>NUCLEOTIDE SEQUENCE</scope>
    <source>
        <strain evidence="4">TNR-22</strain>
    </source>
</reference>
<accession>A0ABT8YQS2</accession>
<proteinExistence type="predicted"/>
<evidence type="ECO:0000313" key="4">
    <source>
        <dbReference type="EMBL" id="MDO6966072.1"/>
    </source>
</evidence>
<dbReference type="InterPro" id="IPR014001">
    <property type="entry name" value="Helicase_ATP-bd"/>
</dbReference>
<dbReference type="SUPFAM" id="SSF52540">
    <property type="entry name" value="P-loop containing nucleoside triphosphate hydrolases"/>
    <property type="match status" value="2"/>
</dbReference>
<dbReference type="PANTHER" id="PTHR41313:SF1">
    <property type="entry name" value="DNA METHYLASE ADENINE-SPECIFIC DOMAIN-CONTAINING PROTEIN"/>
    <property type="match status" value="1"/>
</dbReference>
<keyword evidence="5" id="KW-1185">Reference proteome</keyword>
<feature type="coiled-coil region" evidence="1">
    <location>
        <begin position="1639"/>
        <end position="1704"/>
    </location>
</feature>
<dbReference type="Proteomes" id="UP001174932">
    <property type="component" value="Unassembled WGS sequence"/>
</dbReference>
<evidence type="ECO:0000259" key="3">
    <source>
        <dbReference type="SMART" id="SM00487"/>
    </source>
</evidence>
<dbReference type="Gene3D" id="3.40.50.300">
    <property type="entry name" value="P-loop containing nucleotide triphosphate hydrolases"/>
    <property type="match status" value="2"/>
</dbReference>
<reference evidence="4" key="1">
    <citation type="journal article" date="2015" name="Int. J. Syst. Evol. Microbiol.">
        <title>Rhizobium alvei sp. nov., isolated from a freshwater river.</title>
        <authorList>
            <person name="Sheu S.Y."/>
            <person name="Huang H.W."/>
            <person name="Young C.C."/>
            <person name="Chen W.M."/>
        </authorList>
    </citation>
    <scope>NUCLEOTIDE SEQUENCE</scope>
    <source>
        <strain evidence="4">TNR-22</strain>
    </source>
</reference>
<dbReference type="CDD" id="cd02440">
    <property type="entry name" value="AdoMet_MTases"/>
    <property type="match status" value="1"/>
</dbReference>
<dbReference type="PRINTS" id="PR00507">
    <property type="entry name" value="N12N6MTFRASE"/>
</dbReference>